<proteinExistence type="predicted"/>
<accession>A0A2P2QBI6</accession>
<reference evidence="1" key="1">
    <citation type="submission" date="2018-02" db="EMBL/GenBank/DDBJ databases">
        <title>Rhizophora mucronata_Transcriptome.</title>
        <authorList>
            <person name="Meera S.P."/>
            <person name="Sreeshan A."/>
            <person name="Augustine A."/>
        </authorList>
    </citation>
    <scope>NUCLEOTIDE SEQUENCE</scope>
    <source>
        <tissue evidence="1">Leaf</tissue>
    </source>
</reference>
<dbReference type="EMBL" id="GGEC01083841">
    <property type="protein sequence ID" value="MBX64325.1"/>
    <property type="molecule type" value="Transcribed_RNA"/>
</dbReference>
<protein>
    <submittedName>
        <fullName evidence="1">Uncharacterized protein</fullName>
    </submittedName>
</protein>
<sequence length="34" mass="4068">MLTNKYFYTSKILNTLPQTITAHNYLSTHQVRLR</sequence>
<evidence type="ECO:0000313" key="1">
    <source>
        <dbReference type="EMBL" id="MBX64325.1"/>
    </source>
</evidence>
<organism evidence="1">
    <name type="scientific">Rhizophora mucronata</name>
    <name type="common">Asiatic mangrove</name>
    <dbReference type="NCBI Taxonomy" id="61149"/>
    <lineage>
        <taxon>Eukaryota</taxon>
        <taxon>Viridiplantae</taxon>
        <taxon>Streptophyta</taxon>
        <taxon>Embryophyta</taxon>
        <taxon>Tracheophyta</taxon>
        <taxon>Spermatophyta</taxon>
        <taxon>Magnoliopsida</taxon>
        <taxon>eudicotyledons</taxon>
        <taxon>Gunneridae</taxon>
        <taxon>Pentapetalae</taxon>
        <taxon>rosids</taxon>
        <taxon>fabids</taxon>
        <taxon>Malpighiales</taxon>
        <taxon>Rhizophoraceae</taxon>
        <taxon>Rhizophora</taxon>
    </lineage>
</organism>
<name>A0A2P2QBI6_RHIMU</name>
<dbReference type="AlphaFoldDB" id="A0A2P2QBI6"/>